<proteinExistence type="predicted"/>
<accession>A0A4S8QYA4</accession>
<name>A0A4S8QYA4_9HELO</name>
<evidence type="ECO:0000313" key="2">
    <source>
        <dbReference type="Proteomes" id="UP000308671"/>
    </source>
</evidence>
<evidence type="ECO:0008006" key="3">
    <source>
        <dbReference type="Google" id="ProtNLM"/>
    </source>
</evidence>
<dbReference type="OrthoDB" id="3531291at2759"/>
<dbReference type="AlphaFoldDB" id="A0A4S8QYA4"/>
<comment type="caution">
    <text evidence="1">The sequence shown here is derived from an EMBL/GenBank/DDBJ whole genome shotgun (WGS) entry which is preliminary data.</text>
</comment>
<sequence length="256" mass="29337">MVQSTYDTLFNKDLTSTVQVSTAPAITKGKMFDWQNNSPLKLGKQMITITAGADQQKFLVHADLITLQPRIFRRLRISRSVDTGLSSGWFDVYQPVSCSVFVRLLQFAYHGKLFPEISLDTLWHLYLFANKNKALDLEDIIMNRIMITYRSDKQFFPEPRHIELGYKYIKENSAGRKFLALCYAAMMHDNTKLPSTSIYNKEVLVELGMKCDGLLIDVANLTNGKGSINISEWDPRYAPECLYHHHAWGVECQNLS</sequence>
<dbReference type="SUPFAM" id="SSF54695">
    <property type="entry name" value="POZ domain"/>
    <property type="match status" value="1"/>
</dbReference>
<dbReference type="InterPro" id="IPR011333">
    <property type="entry name" value="SKP1/BTB/POZ_sf"/>
</dbReference>
<protein>
    <recommendedName>
        <fullName evidence="3">BTB domain-containing protein</fullName>
    </recommendedName>
</protein>
<dbReference type="EMBL" id="PQXL01000211">
    <property type="protein sequence ID" value="THV49112.1"/>
    <property type="molecule type" value="Genomic_DNA"/>
</dbReference>
<reference evidence="1 2" key="1">
    <citation type="submission" date="2017-12" db="EMBL/GenBank/DDBJ databases">
        <title>Comparative genomics of Botrytis spp.</title>
        <authorList>
            <person name="Valero-Jimenez C.A."/>
            <person name="Tapia P."/>
            <person name="Veloso J."/>
            <person name="Silva-Moreno E."/>
            <person name="Staats M."/>
            <person name="Valdes J.H."/>
            <person name="Van Kan J.A.L."/>
        </authorList>
    </citation>
    <scope>NUCLEOTIDE SEQUENCE [LARGE SCALE GENOMIC DNA]</scope>
    <source>
        <strain evidence="1 2">MUCL435</strain>
    </source>
</reference>
<gene>
    <name evidence="1" type="ORF">BGAL_0211g00210</name>
</gene>
<organism evidence="1 2">
    <name type="scientific">Botrytis galanthina</name>
    <dbReference type="NCBI Taxonomy" id="278940"/>
    <lineage>
        <taxon>Eukaryota</taxon>
        <taxon>Fungi</taxon>
        <taxon>Dikarya</taxon>
        <taxon>Ascomycota</taxon>
        <taxon>Pezizomycotina</taxon>
        <taxon>Leotiomycetes</taxon>
        <taxon>Helotiales</taxon>
        <taxon>Sclerotiniaceae</taxon>
        <taxon>Botrytis</taxon>
    </lineage>
</organism>
<evidence type="ECO:0000313" key="1">
    <source>
        <dbReference type="EMBL" id="THV49112.1"/>
    </source>
</evidence>
<keyword evidence="2" id="KW-1185">Reference proteome</keyword>
<dbReference type="Proteomes" id="UP000308671">
    <property type="component" value="Unassembled WGS sequence"/>
</dbReference>